<evidence type="ECO:0000259" key="2">
    <source>
        <dbReference type="Pfam" id="PF08327"/>
    </source>
</evidence>
<dbReference type="STRING" id="1168035.SAMN05444280_10590"/>
<name>A0A1M6DKF1_9BACT</name>
<protein>
    <submittedName>
        <fullName evidence="3">Uncharacterized conserved protein YndB, AHSA1/START domain</fullName>
    </submittedName>
</protein>
<dbReference type="SUPFAM" id="SSF55961">
    <property type="entry name" value="Bet v1-like"/>
    <property type="match status" value="1"/>
</dbReference>
<proteinExistence type="inferred from homology"/>
<dbReference type="RefSeq" id="WP_073166332.1">
    <property type="nucleotide sequence ID" value="NZ_FQZE01000005.1"/>
</dbReference>
<accession>A0A1M6DKF1</accession>
<keyword evidence="4" id="KW-1185">Reference proteome</keyword>
<sequence>MKRNLLFDFRVNKESNSLNITREFAANLELVWEAWTKPEILDQWWAPKPYHIKTKSLDFREGGMWLYAMISPENDMQWCKANYKKIELKNSLSWLDAFCDENGKENSDAPRSFWIIKFTEQNGITTVDVTLKLESLKEMESLIEMGFKEGFTMALENLDELLESK</sequence>
<dbReference type="AlphaFoldDB" id="A0A1M6DKF1"/>
<evidence type="ECO:0000313" key="4">
    <source>
        <dbReference type="Proteomes" id="UP000184050"/>
    </source>
</evidence>
<dbReference type="InterPro" id="IPR023393">
    <property type="entry name" value="START-like_dom_sf"/>
</dbReference>
<dbReference type="Pfam" id="PF08327">
    <property type="entry name" value="AHSA1"/>
    <property type="match status" value="1"/>
</dbReference>
<dbReference type="InterPro" id="IPR013538">
    <property type="entry name" value="ASHA1/2-like_C"/>
</dbReference>
<dbReference type="Gene3D" id="3.30.530.20">
    <property type="match status" value="1"/>
</dbReference>
<dbReference type="CDD" id="cd07814">
    <property type="entry name" value="SRPBCC_CalC_Aha1-like"/>
    <property type="match status" value="1"/>
</dbReference>
<dbReference type="OrthoDB" id="9795306at2"/>
<comment type="similarity">
    <text evidence="1">Belongs to the AHA1 family.</text>
</comment>
<organism evidence="3 4">
    <name type="scientific">Tangfeifania diversioriginum</name>
    <dbReference type="NCBI Taxonomy" id="1168035"/>
    <lineage>
        <taxon>Bacteria</taxon>
        <taxon>Pseudomonadati</taxon>
        <taxon>Bacteroidota</taxon>
        <taxon>Bacteroidia</taxon>
        <taxon>Marinilabiliales</taxon>
        <taxon>Prolixibacteraceae</taxon>
        <taxon>Tangfeifania</taxon>
    </lineage>
</organism>
<dbReference type="EMBL" id="FQZE01000005">
    <property type="protein sequence ID" value="SHI73650.1"/>
    <property type="molecule type" value="Genomic_DNA"/>
</dbReference>
<reference evidence="3 4" key="1">
    <citation type="submission" date="2016-11" db="EMBL/GenBank/DDBJ databases">
        <authorList>
            <person name="Jaros S."/>
            <person name="Januszkiewicz K."/>
            <person name="Wedrychowicz H."/>
        </authorList>
    </citation>
    <scope>NUCLEOTIDE SEQUENCE [LARGE SCALE GENOMIC DNA]</scope>
    <source>
        <strain evidence="3 4">DSM 27063</strain>
    </source>
</reference>
<evidence type="ECO:0000313" key="3">
    <source>
        <dbReference type="EMBL" id="SHI73650.1"/>
    </source>
</evidence>
<evidence type="ECO:0000256" key="1">
    <source>
        <dbReference type="ARBA" id="ARBA00006817"/>
    </source>
</evidence>
<dbReference type="Proteomes" id="UP000184050">
    <property type="component" value="Unassembled WGS sequence"/>
</dbReference>
<feature type="domain" description="Activator of Hsp90 ATPase homologue 1/2-like C-terminal" evidence="2">
    <location>
        <begin position="26"/>
        <end position="163"/>
    </location>
</feature>
<gene>
    <name evidence="3" type="ORF">SAMN05444280_10590</name>
</gene>